<organism evidence="2 3">
    <name type="scientific">Sulfuricella denitrificans (strain DSM 22764 / NBRC 105220 / skB26)</name>
    <dbReference type="NCBI Taxonomy" id="1163617"/>
    <lineage>
        <taxon>Bacteria</taxon>
        <taxon>Pseudomonadati</taxon>
        <taxon>Pseudomonadota</taxon>
        <taxon>Betaproteobacteria</taxon>
        <taxon>Nitrosomonadales</taxon>
        <taxon>Sulfuricellaceae</taxon>
        <taxon>Sulfuricella</taxon>
    </lineage>
</organism>
<name>S6AJS2_SULDS</name>
<protein>
    <submittedName>
        <fullName evidence="2">TIR protein</fullName>
    </submittedName>
</protein>
<dbReference type="AlphaFoldDB" id="S6AJS2"/>
<gene>
    <name evidence="2" type="ORF">SCD_n00959</name>
</gene>
<dbReference type="Pfam" id="PF13676">
    <property type="entry name" value="TIR_2"/>
    <property type="match status" value="1"/>
</dbReference>
<dbReference type="InterPro" id="IPR035897">
    <property type="entry name" value="Toll_tir_struct_dom_sf"/>
</dbReference>
<keyword evidence="3" id="KW-1185">Reference proteome</keyword>
<dbReference type="EMBL" id="AP013066">
    <property type="protein sequence ID" value="BAN34799.1"/>
    <property type="molecule type" value="Genomic_DNA"/>
</dbReference>
<dbReference type="GO" id="GO:0007165">
    <property type="term" value="P:signal transduction"/>
    <property type="evidence" value="ECO:0007669"/>
    <property type="project" value="InterPro"/>
</dbReference>
<dbReference type="SMART" id="SM00255">
    <property type="entry name" value="TIR"/>
    <property type="match status" value="1"/>
</dbReference>
<dbReference type="SUPFAM" id="SSF52200">
    <property type="entry name" value="Toll/Interleukin receptor TIR domain"/>
    <property type="match status" value="1"/>
</dbReference>
<dbReference type="KEGG" id="sdr:SCD_n00959"/>
<reference evidence="2 3" key="1">
    <citation type="journal article" date="2012" name="Appl. Environ. Microbiol.">
        <title>Draft genome sequence of a psychrotolerant sulfur-oxidizing bacterium, Sulfuricella denitrificans skB26, and proteomic insights into cold adaptation.</title>
        <authorList>
            <person name="Watanabe T."/>
            <person name="Kojima H."/>
            <person name="Fukui M."/>
        </authorList>
    </citation>
    <scope>NUCLEOTIDE SEQUENCE [LARGE SCALE GENOMIC DNA]</scope>
    <source>
        <strain evidence="3">skB26</strain>
    </source>
</reference>
<evidence type="ECO:0000313" key="3">
    <source>
        <dbReference type="Proteomes" id="UP000015559"/>
    </source>
</evidence>
<dbReference type="HOGENOM" id="CLU_1728741_0_0_4"/>
<dbReference type="Gene3D" id="3.40.50.10140">
    <property type="entry name" value="Toll/interleukin-1 receptor homology (TIR) domain"/>
    <property type="match status" value="1"/>
</dbReference>
<evidence type="ECO:0000313" key="2">
    <source>
        <dbReference type="EMBL" id="BAN34799.1"/>
    </source>
</evidence>
<accession>S6AJS2</accession>
<sequence>MPDVFISHAKADLPFAEFLHRHMSQEGLSVYLASMSIQPGEQWMPAIMDNLRASTWVLCLASRAASESKWVMQEMGVAIGANKKLVPIVWDQPPESLPGWMRQYQAVNLGGVSQQEAKAAIGRIAETIKAEKQKGLFILGLLVAGIALFGK</sequence>
<dbReference type="InterPro" id="IPR000157">
    <property type="entry name" value="TIR_dom"/>
</dbReference>
<dbReference type="STRING" id="1163617.SCD_n00959"/>
<proteinExistence type="predicted"/>
<dbReference type="eggNOG" id="ENOG5033KW6">
    <property type="taxonomic scope" value="Bacteria"/>
</dbReference>
<dbReference type="Proteomes" id="UP000015559">
    <property type="component" value="Chromosome"/>
</dbReference>
<dbReference type="RefSeq" id="WP_009206253.1">
    <property type="nucleotide sequence ID" value="NC_022357.1"/>
</dbReference>
<dbReference type="PROSITE" id="PS50104">
    <property type="entry name" value="TIR"/>
    <property type="match status" value="1"/>
</dbReference>
<dbReference type="OrthoDB" id="8561627at2"/>
<feature type="domain" description="TIR" evidence="1">
    <location>
        <begin position="1"/>
        <end position="132"/>
    </location>
</feature>
<evidence type="ECO:0000259" key="1">
    <source>
        <dbReference type="PROSITE" id="PS50104"/>
    </source>
</evidence>